<dbReference type="Pfam" id="PF00126">
    <property type="entry name" value="HTH_1"/>
    <property type="match status" value="1"/>
</dbReference>
<dbReference type="PANTHER" id="PTHR30346:SF0">
    <property type="entry name" value="HCA OPERON TRANSCRIPTIONAL ACTIVATOR HCAR"/>
    <property type="match status" value="1"/>
</dbReference>
<dbReference type="GO" id="GO:0003700">
    <property type="term" value="F:DNA-binding transcription factor activity"/>
    <property type="evidence" value="ECO:0007669"/>
    <property type="project" value="InterPro"/>
</dbReference>
<comment type="similarity">
    <text evidence="1">Belongs to the LysR transcriptional regulatory family.</text>
</comment>
<dbReference type="InterPro" id="IPR000847">
    <property type="entry name" value="LysR_HTH_N"/>
</dbReference>
<dbReference type="Gene3D" id="3.40.190.10">
    <property type="entry name" value="Periplasmic binding protein-like II"/>
    <property type="match status" value="2"/>
</dbReference>
<dbReference type="InterPro" id="IPR036388">
    <property type="entry name" value="WH-like_DNA-bd_sf"/>
</dbReference>
<dbReference type="SUPFAM" id="SSF46785">
    <property type="entry name" value="Winged helix' DNA-binding domain"/>
    <property type="match status" value="1"/>
</dbReference>
<dbReference type="SUPFAM" id="SSF53850">
    <property type="entry name" value="Periplasmic binding protein-like II"/>
    <property type="match status" value="1"/>
</dbReference>
<evidence type="ECO:0000256" key="3">
    <source>
        <dbReference type="ARBA" id="ARBA00023125"/>
    </source>
</evidence>
<reference evidence="8 9" key="1">
    <citation type="journal article" date="2013" name="Genome Announc.">
        <title>Draft Genome Sequence of a Benzothiophene-Desulfurizing Bacterium, Gordona terrae Strain C-6.</title>
        <authorList>
            <person name="Wang W."/>
            <person name="Ma T."/>
            <person name="Ren Y."/>
            <person name="Li G."/>
        </authorList>
    </citation>
    <scope>NUCLEOTIDE SEQUENCE [LARGE SCALE GENOMIC DNA]</scope>
    <source>
        <strain evidence="8 9">C-6</strain>
    </source>
</reference>
<keyword evidence="5" id="KW-0804">Transcription</keyword>
<evidence type="ECO:0000313" key="9">
    <source>
        <dbReference type="Proteomes" id="UP000013569"/>
    </source>
</evidence>
<evidence type="ECO:0000313" key="8">
    <source>
        <dbReference type="EMBL" id="EON30773.1"/>
    </source>
</evidence>
<dbReference type="PRINTS" id="PR00039">
    <property type="entry name" value="HTHLYSR"/>
</dbReference>
<dbReference type="InterPro" id="IPR005119">
    <property type="entry name" value="LysR_subst-bd"/>
</dbReference>
<evidence type="ECO:0000256" key="2">
    <source>
        <dbReference type="ARBA" id="ARBA00023015"/>
    </source>
</evidence>
<dbReference type="Proteomes" id="UP000013569">
    <property type="component" value="Unassembled WGS sequence"/>
</dbReference>
<dbReference type="PROSITE" id="PS50931">
    <property type="entry name" value="HTH_LYSR"/>
    <property type="match status" value="1"/>
</dbReference>
<evidence type="ECO:0000256" key="1">
    <source>
        <dbReference type="ARBA" id="ARBA00009437"/>
    </source>
</evidence>
<dbReference type="FunFam" id="1.10.10.10:FF:000001">
    <property type="entry name" value="LysR family transcriptional regulator"/>
    <property type="match status" value="1"/>
</dbReference>
<evidence type="ECO:0000256" key="4">
    <source>
        <dbReference type="ARBA" id="ARBA00023159"/>
    </source>
</evidence>
<organism evidence="8 9">
    <name type="scientific">Gordonia terrae C-6</name>
    <dbReference type="NCBI Taxonomy" id="1316928"/>
    <lineage>
        <taxon>Bacteria</taxon>
        <taxon>Bacillati</taxon>
        <taxon>Actinomycetota</taxon>
        <taxon>Actinomycetes</taxon>
        <taxon>Mycobacteriales</taxon>
        <taxon>Gordoniaceae</taxon>
        <taxon>Gordonia</taxon>
    </lineage>
</organism>
<dbReference type="GO" id="GO:0032993">
    <property type="term" value="C:protein-DNA complex"/>
    <property type="evidence" value="ECO:0007669"/>
    <property type="project" value="TreeGrafter"/>
</dbReference>
<proteinExistence type="inferred from homology"/>
<gene>
    <name evidence="8" type="ORF">GTC6_20905</name>
</gene>
<dbReference type="InterPro" id="IPR036390">
    <property type="entry name" value="WH_DNA-bd_sf"/>
</dbReference>
<name>R7Y403_9ACTN</name>
<dbReference type="Gene3D" id="1.10.10.10">
    <property type="entry name" value="Winged helix-like DNA-binding domain superfamily/Winged helix DNA-binding domain"/>
    <property type="match status" value="1"/>
</dbReference>
<dbReference type="PANTHER" id="PTHR30346">
    <property type="entry name" value="TRANSCRIPTIONAL DUAL REGULATOR HCAR-RELATED"/>
    <property type="match status" value="1"/>
</dbReference>
<dbReference type="PATRIC" id="fig|1316928.3.peg.4225"/>
<dbReference type="EMBL" id="AQPW01000040">
    <property type="protein sequence ID" value="EON30773.1"/>
    <property type="molecule type" value="Genomic_DNA"/>
</dbReference>
<feature type="domain" description="HTH lysR-type" evidence="7">
    <location>
        <begin position="1"/>
        <end position="58"/>
    </location>
</feature>
<sequence>MEFRHLVSFIAIAEELHFGRAAARLHLTQPSLSAQLQKLERTVGVQLVARNSHEVRLTSAGVAFEEHARLILQQLQKAATSAKSTAEGISGSLNVGYNLPADHHVLPRAMARMSEAYPDISISLWEKRTGPQLTGLSDGTLDLALMYGRPHTHEFRSRRLIANIPIVAIVGRRHRWAGRPSVRFAELASERCLLFQRAQTPAMYDSIFGAADDAGIEMTIAQNADDPGATAHMVSVKNLVGFASLPRAVVVGRGVSGSDPVAVKLFDPVPVVDLYAVWRADDTSPALVNFLDCLDPDTDSGAHRVRSTVMDGRRAESTSLPTGVALLQSGPDERVHDVPLQGQVQYEHRQTGHPGQRHHRAPVGALGGHETAQSELHDRTRAL</sequence>
<accession>R7Y403</accession>
<comment type="caution">
    <text evidence="8">The sequence shown here is derived from an EMBL/GenBank/DDBJ whole genome shotgun (WGS) entry which is preliminary data.</text>
</comment>
<dbReference type="GO" id="GO:0003677">
    <property type="term" value="F:DNA binding"/>
    <property type="evidence" value="ECO:0007669"/>
    <property type="project" value="UniProtKB-KW"/>
</dbReference>
<keyword evidence="4" id="KW-0010">Activator</keyword>
<dbReference type="Pfam" id="PF03466">
    <property type="entry name" value="LysR_substrate"/>
    <property type="match status" value="1"/>
</dbReference>
<protein>
    <submittedName>
        <fullName evidence="8">LysR family transcriptional regulator</fullName>
    </submittedName>
</protein>
<evidence type="ECO:0000256" key="5">
    <source>
        <dbReference type="ARBA" id="ARBA00023163"/>
    </source>
</evidence>
<evidence type="ECO:0000256" key="6">
    <source>
        <dbReference type="SAM" id="MobiDB-lite"/>
    </source>
</evidence>
<keyword evidence="2" id="KW-0805">Transcription regulation</keyword>
<dbReference type="AlphaFoldDB" id="R7Y403"/>
<evidence type="ECO:0000259" key="7">
    <source>
        <dbReference type="PROSITE" id="PS50931"/>
    </source>
</evidence>
<keyword evidence="3" id="KW-0238">DNA-binding</keyword>
<feature type="region of interest" description="Disordered" evidence="6">
    <location>
        <begin position="348"/>
        <end position="383"/>
    </location>
</feature>
<dbReference type="CDD" id="cd08414">
    <property type="entry name" value="PBP2_LTTR_aromatics_like"/>
    <property type="match status" value="1"/>
</dbReference>